<proteinExistence type="predicted"/>
<protein>
    <submittedName>
        <fullName evidence="2">Uncharacterized protein</fullName>
    </submittedName>
</protein>
<sequence>MRWCLCSREPHRPPHRRQACARVKVNQYKHESVHTWSAPPPSSCPVSPCSLLFSYCPRCASLSARLILDTTLPHRPPAHSLRDRHENLRQYTRR</sequence>
<keyword evidence="3" id="KW-1185">Reference proteome</keyword>
<evidence type="ECO:0000313" key="2">
    <source>
        <dbReference type="EMBL" id="MPC97456.1"/>
    </source>
</evidence>
<dbReference type="Proteomes" id="UP000324222">
    <property type="component" value="Unassembled WGS sequence"/>
</dbReference>
<accession>A0A5B7JT34</accession>
<comment type="caution">
    <text evidence="2">The sequence shown here is derived from an EMBL/GenBank/DDBJ whole genome shotgun (WGS) entry which is preliminary data.</text>
</comment>
<feature type="region of interest" description="Disordered" evidence="1">
    <location>
        <begin position="73"/>
        <end position="94"/>
    </location>
</feature>
<dbReference type="AlphaFoldDB" id="A0A5B7JT34"/>
<evidence type="ECO:0000256" key="1">
    <source>
        <dbReference type="SAM" id="MobiDB-lite"/>
    </source>
</evidence>
<organism evidence="2 3">
    <name type="scientific">Portunus trituberculatus</name>
    <name type="common">Swimming crab</name>
    <name type="synonym">Neptunus trituberculatus</name>
    <dbReference type="NCBI Taxonomy" id="210409"/>
    <lineage>
        <taxon>Eukaryota</taxon>
        <taxon>Metazoa</taxon>
        <taxon>Ecdysozoa</taxon>
        <taxon>Arthropoda</taxon>
        <taxon>Crustacea</taxon>
        <taxon>Multicrustacea</taxon>
        <taxon>Malacostraca</taxon>
        <taxon>Eumalacostraca</taxon>
        <taxon>Eucarida</taxon>
        <taxon>Decapoda</taxon>
        <taxon>Pleocyemata</taxon>
        <taxon>Brachyura</taxon>
        <taxon>Eubrachyura</taxon>
        <taxon>Portunoidea</taxon>
        <taxon>Portunidae</taxon>
        <taxon>Portuninae</taxon>
        <taxon>Portunus</taxon>
    </lineage>
</organism>
<reference evidence="2 3" key="1">
    <citation type="submission" date="2019-05" db="EMBL/GenBank/DDBJ databases">
        <title>Another draft genome of Portunus trituberculatus and its Hox gene families provides insights of decapod evolution.</title>
        <authorList>
            <person name="Jeong J.-H."/>
            <person name="Song I."/>
            <person name="Kim S."/>
            <person name="Choi T."/>
            <person name="Kim D."/>
            <person name="Ryu S."/>
            <person name="Kim W."/>
        </authorList>
    </citation>
    <scope>NUCLEOTIDE SEQUENCE [LARGE SCALE GENOMIC DNA]</scope>
    <source>
        <tissue evidence="2">Muscle</tissue>
    </source>
</reference>
<gene>
    <name evidence="2" type="ORF">E2C01_092773</name>
</gene>
<evidence type="ECO:0000313" key="3">
    <source>
        <dbReference type="Proteomes" id="UP000324222"/>
    </source>
</evidence>
<name>A0A5B7JT34_PORTR</name>
<dbReference type="EMBL" id="VSRR010110061">
    <property type="protein sequence ID" value="MPC97456.1"/>
    <property type="molecule type" value="Genomic_DNA"/>
</dbReference>